<evidence type="ECO:0000256" key="5">
    <source>
        <dbReference type="ARBA" id="ARBA00023288"/>
    </source>
</evidence>
<dbReference type="STRING" id="1128398.Curi_c19540"/>
<dbReference type="OrthoDB" id="383937at2"/>
<dbReference type="Proteomes" id="UP000006094">
    <property type="component" value="Chromosome"/>
</dbReference>
<evidence type="ECO:0000256" key="6">
    <source>
        <dbReference type="SAM" id="SignalP"/>
    </source>
</evidence>
<keyword evidence="4" id="KW-0564">Palmitate</keyword>
<keyword evidence="2 6" id="KW-0732">Signal</keyword>
<dbReference type="SUPFAM" id="SSF53850">
    <property type="entry name" value="Periplasmic binding protein-like II"/>
    <property type="match status" value="1"/>
</dbReference>
<evidence type="ECO:0000313" key="8">
    <source>
        <dbReference type="Proteomes" id="UP000006094"/>
    </source>
</evidence>
<dbReference type="EMBL" id="CP003326">
    <property type="protein sequence ID" value="AFS78958.1"/>
    <property type="molecule type" value="Genomic_DNA"/>
</dbReference>
<dbReference type="KEGG" id="cad:Curi_c19540"/>
<dbReference type="InterPro" id="IPR006059">
    <property type="entry name" value="SBP"/>
</dbReference>
<dbReference type="PANTHER" id="PTHR43649:SF33">
    <property type="entry name" value="POLYGALACTURONAN_RHAMNOGALACTURONAN-BINDING PROTEIN YTCQ"/>
    <property type="match status" value="1"/>
</dbReference>
<dbReference type="InterPro" id="IPR050490">
    <property type="entry name" value="Bact_solute-bd_prot1"/>
</dbReference>
<dbReference type="eggNOG" id="COG1653">
    <property type="taxonomic scope" value="Bacteria"/>
</dbReference>
<evidence type="ECO:0000256" key="1">
    <source>
        <dbReference type="ARBA" id="ARBA00022475"/>
    </source>
</evidence>
<organism evidence="7 8">
    <name type="scientific">Gottschalkia acidurici (strain ATCC 7906 / DSM 604 / BCRC 14475 / CIP 104303 / KCTC 5404 / NCIMB 10678 / 9a)</name>
    <name type="common">Clostridium acidurici</name>
    <dbReference type="NCBI Taxonomy" id="1128398"/>
    <lineage>
        <taxon>Bacteria</taxon>
        <taxon>Bacillati</taxon>
        <taxon>Bacillota</taxon>
        <taxon>Tissierellia</taxon>
        <taxon>Tissierellales</taxon>
        <taxon>Gottschalkiaceae</taxon>
        <taxon>Gottschalkia</taxon>
    </lineage>
</organism>
<reference evidence="7 8" key="1">
    <citation type="journal article" date="2012" name="PLoS ONE">
        <title>The purine-utilizing bacterium Clostridium acidurici 9a: a genome-guided metabolic reconsideration.</title>
        <authorList>
            <person name="Hartwich K."/>
            <person name="Poehlein A."/>
            <person name="Daniel R."/>
        </authorList>
    </citation>
    <scope>NUCLEOTIDE SEQUENCE [LARGE SCALE GENOMIC DNA]</scope>
    <source>
        <strain evidence="8">ATCC 7906 / DSM 604 / BCRC 14475 / CIP 104303 / KCTC 5404 / NCIMB 10678 / 9a</strain>
    </source>
</reference>
<evidence type="ECO:0000256" key="4">
    <source>
        <dbReference type="ARBA" id="ARBA00023139"/>
    </source>
</evidence>
<name>K0AYU7_GOTA9</name>
<keyword evidence="1" id="KW-1003">Cell membrane</keyword>
<dbReference type="PANTHER" id="PTHR43649">
    <property type="entry name" value="ARABINOSE-BINDING PROTEIN-RELATED"/>
    <property type="match status" value="1"/>
</dbReference>
<dbReference type="HOGENOM" id="CLU_567235_0_0_9"/>
<dbReference type="Pfam" id="PF01547">
    <property type="entry name" value="SBP_bac_1"/>
    <property type="match status" value="1"/>
</dbReference>
<feature type="signal peptide" evidence="6">
    <location>
        <begin position="1"/>
        <end position="24"/>
    </location>
</feature>
<evidence type="ECO:0000256" key="2">
    <source>
        <dbReference type="ARBA" id="ARBA00022729"/>
    </source>
</evidence>
<evidence type="ECO:0000313" key="7">
    <source>
        <dbReference type="EMBL" id="AFS78958.1"/>
    </source>
</evidence>
<dbReference type="RefSeq" id="WP_014968094.1">
    <property type="nucleotide sequence ID" value="NC_018664.1"/>
</dbReference>
<dbReference type="AlphaFoldDB" id="K0AYU7"/>
<sequence>MKDLNKVFILILNSLILFTFTACSNFKDTSSKRGENKVINIEGFASDNYLEAVAREFEKNNPGIKINIKEHLPKNRKDLDKKAYDESKDKFTRSINTELMAGGGPDIILCDSWRLPYQEYINKGLLVDLNKLIENDREFNKDEYYMNIFKGIEYREGLYTLPTDIDFGLLRGAKDIKVDDKNWTWEDFYDLGKNKNENDYVVEYSSTRVFAAIFGDTYEDFVNENKKSVNFDSEEFINLLKYSKKISDDKVILSPSEKSKYPKANIYFENEIYYETSVASKELLAKYDDKRIYREPSGNGKVNFRPGHSYAMNNNSKNKDIAWKFMKFLISSEMQSSPNNYLLPVNKIAFEEKIKKEHNEYIKDIEKDELDKDKAINTFDEITEIKRERMLNANKYVHSNRVINDIVFKEIETYFSGKKSAEEVAKNIQKKVLMYLNEQY</sequence>
<feature type="chain" id="PRO_5003828992" evidence="6">
    <location>
        <begin position="25"/>
        <end position="440"/>
    </location>
</feature>
<evidence type="ECO:0000256" key="3">
    <source>
        <dbReference type="ARBA" id="ARBA00023136"/>
    </source>
</evidence>
<gene>
    <name evidence="7" type="ordered locus">Curi_c19540</name>
</gene>
<keyword evidence="8" id="KW-1185">Reference proteome</keyword>
<dbReference type="Gene3D" id="3.40.190.10">
    <property type="entry name" value="Periplasmic binding protein-like II"/>
    <property type="match status" value="1"/>
</dbReference>
<keyword evidence="5" id="KW-0449">Lipoprotein</keyword>
<keyword evidence="3" id="KW-0472">Membrane</keyword>
<accession>K0AYU7</accession>
<protein>
    <submittedName>
        <fullName evidence="7">Extracellular solute-binding protein</fullName>
    </submittedName>
</protein>
<proteinExistence type="predicted"/>
<dbReference type="PROSITE" id="PS51257">
    <property type="entry name" value="PROKAR_LIPOPROTEIN"/>
    <property type="match status" value="1"/>
</dbReference>